<dbReference type="AlphaFoldDB" id="A0A5M9K1A0"/>
<accession>A0A5M9K1A0</accession>
<organism evidence="1 2">
    <name type="scientific">Monilinia fructicola</name>
    <name type="common">Brown rot fungus</name>
    <name type="synonym">Ciboria fructicola</name>
    <dbReference type="NCBI Taxonomy" id="38448"/>
    <lineage>
        <taxon>Eukaryota</taxon>
        <taxon>Fungi</taxon>
        <taxon>Dikarya</taxon>
        <taxon>Ascomycota</taxon>
        <taxon>Pezizomycotina</taxon>
        <taxon>Leotiomycetes</taxon>
        <taxon>Helotiales</taxon>
        <taxon>Sclerotiniaceae</taxon>
        <taxon>Monilinia</taxon>
    </lineage>
</organism>
<gene>
    <name evidence="1" type="ORF">EYC84_005451</name>
</gene>
<comment type="caution">
    <text evidence="1">The sequence shown here is derived from an EMBL/GenBank/DDBJ whole genome shotgun (WGS) entry which is preliminary data.</text>
</comment>
<evidence type="ECO:0000313" key="1">
    <source>
        <dbReference type="EMBL" id="KAA8573906.1"/>
    </source>
</evidence>
<name>A0A5M9K1A0_MONFR</name>
<keyword evidence="2" id="KW-1185">Reference proteome</keyword>
<dbReference type="EMBL" id="VICG01000003">
    <property type="protein sequence ID" value="KAA8573906.1"/>
    <property type="molecule type" value="Genomic_DNA"/>
</dbReference>
<reference evidence="1 2" key="1">
    <citation type="submission" date="2019-06" db="EMBL/GenBank/DDBJ databases">
        <title>Genome Sequence of the Brown Rot Fungal Pathogen Monilinia fructicola.</title>
        <authorList>
            <person name="De Miccolis Angelini R.M."/>
            <person name="Landi L."/>
            <person name="Abate D."/>
            <person name="Pollastro S."/>
            <person name="Romanazzi G."/>
            <person name="Faretra F."/>
        </authorList>
    </citation>
    <scope>NUCLEOTIDE SEQUENCE [LARGE SCALE GENOMIC DNA]</scope>
    <source>
        <strain evidence="1 2">Mfrc123</strain>
    </source>
</reference>
<evidence type="ECO:0000313" key="2">
    <source>
        <dbReference type="Proteomes" id="UP000322873"/>
    </source>
</evidence>
<sequence>MWLAKMSHSTPFQLSFFQGYHEDLFQVKSDIPGKPSNSIFDLKLARFPSTLITTPAKSHFTPASMMQNFPICPSMVWCLYAALCPFQDGVRKKRSKCKMPYAICKCHMM</sequence>
<proteinExistence type="predicted"/>
<protein>
    <submittedName>
        <fullName evidence="1">Uncharacterized protein</fullName>
    </submittedName>
</protein>
<dbReference type="Proteomes" id="UP000322873">
    <property type="component" value="Unassembled WGS sequence"/>
</dbReference>